<evidence type="ECO:0000259" key="1">
    <source>
        <dbReference type="Pfam" id="PF12680"/>
    </source>
</evidence>
<protein>
    <recommendedName>
        <fullName evidence="1">SnoaL-like domain-containing protein</fullName>
    </recommendedName>
</protein>
<feature type="domain" description="SnoaL-like" evidence="1">
    <location>
        <begin position="97"/>
        <end position="192"/>
    </location>
</feature>
<organism evidence="2">
    <name type="scientific">bioreactor metagenome</name>
    <dbReference type="NCBI Taxonomy" id="1076179"/>
    <lineage>
        <taxon>unclassified sequences</taxon>
        <taxon>metagenomes</taxon>
        <taxon>ecological metagenomes</taxon>
    </lineage>
</organism>
<dbReference type="SUPFAM" id="SSF54427">
    <property type="entry name" value="NTF2-like"/>
    <property type="match status" value="1"/>
</dbReference>
<accession>A0A645GHG9</accession>
<evidence type="ECO:0000313" key="2">
    <source>
        <dbReference type="EMBL" id="MPN25432.1"/>
    </source>
</evidence>
<name>A0A645GHG9_9ZZZZ</name>
<sequence length="200" mass="21888">MQATDAGAQLTRSLKEFKAITPYRPLIPTGPAFKESGWYPTVSEVTQFLDTAKSLGLTGANFFSWDDSRANLPTIWTAISNYSWPWTGDDTDDDITKKFIDALNSKSLDSIMALYTTNCIHIDASSTIQGTTAVRAYFSNLLNTKLPGATFKLGTVTGSGTNRSFTWTAKSTSAKVTDGSDTIGLQSNKIVYHYSFYNVT</sequence>
<dbReference type="InterPro" id="IPR037401">
    <property type="entry name" value="SnoaL-like"/>
</dbReference>
<gene>
    <name evidence="2" type="ORF">SDC9_172841</name>
</gene>
<dbReference type="EMBL" id="VSSQ01074605">
    <property type="protein sequence ID" value="MPN25432.1"/>
    <property type="molecule type" value="Genomic_DNA"/>
</dbReference>
<dbReference type="AlphaFoldDB" id="A0A645GHG9"/>
<comment type="caution">
    <text evidence="2">The sequence shown here is derived from an EMBL/GenBank/DDBJ whole genome shotgun (WGS) entry which is preliminary data.</text>
</comment>
<proteinExistence type="predicted"/>
<reference evidence="2" key="1">
    <citation type="submission" date="2019-08" db="EMBL/GenBank/DDBJ databases">
        <authorList>
            <person name="Kucharzyk K."/>
            <person name="Murdoch R.W."/>
            <person name="Higgins S."/>
            <person name="Loffler F."/>
        </authorList>
    </citation>
    <scope>NUCLEOTIDE SEQUENCE</scope>
</reference>
<dbReference type="Pfam" id="PF12680">
    <property type="entry name" value="SnoaL_2"/>
    <property type="match status" value="1"/>
</dbReference>
<dbReference type="Gene3D" id="3.10.450.50">
    <property type="match status" value="1"/>
</dbReference>
<dbReference type="InterPro" id="IPR032710">
    <property type="entry name" value="NTF2-like_dom_sf"/>
</dbReference>